<dbReference type="InterPro" id="IPR050769">
    <property type="entry name" value="NAT_camello-type"/>
</dbReference>
<feature type="domain" description="N-acetyltransferase" evidence="2">
    <location>
        <begin position="3"/>
        <end position="148"/>
    </location>
</feature>
<keyword evidence="1 3" id="KW-0808">Transferase</keyword>
<dbReference type="PANTHER" id="PTHR13947:SF37">
    <property type="entry name" value="LD18367P"/>
    <property type="match status" value="1"/>
</dbReference>
<evidence type="ECO:0000313" key="4">
    <source>
        <dbReference type="Proteomes" id="UP000323994"/>
    </source>
</evidence>
<dbReference type="InterPro" id="IPR016181">
    <property type="entry name" value="Acyl_CoA_acyltransferase"/>
</dbReference>
<gene>
    <name evidence="3" type="ORF">FEM33_04280</name>
</gene>
<dbReference type="Proteomes" id="UP000323994">
    <property type="component" value="Unassembled WGS sequence"/>
</dbReference>
<organism evidence="3 4">
    <name type="scientific">Dyadobacter flavalbus</name>
    <dbReference type="NCBI Taxonomy" id="2579942"/>
    <lineage>
        <taxon>Bacteria</taxon>
        <taxon>Pseudomonadati</taxon>
        <taxon>Bacteroidota</taxon>
        <taxon>Cytophagia</taxon>
        <taxon>Cytophagales</taxon>
        <taxon>Spirosomataceae</taxon>
        <taxon>Dyadobacter</taxon>
    </lineage>
</organism>
<dbReference type="Gene3D" id="3.40.630.30">
    <property type="match status" value="1"/>
</dbReference>
<sequence length="148" mass="16528">MIQLYRTNSEHPEFTRLTSLLDDALCMIYNTRKEDYEEYNRITGLPTVVLAMEGNAAVACGCFKIAGDSTIELKRMFVDPAFRNKGIASAIVRELENWAKETGYEHAILETGKGQPEAIAMYGKLGYSIVDDSDSASSERSVCMKKKL</sequence>
<dbReference type="Pfam" id="PF00583">
    <property type="entry name" value="Acetyltransf_1"/>
    <property type="match status" value="1"/>
</dbReference>
<name>A0A5M8QXV5_9BACT</name>
<dbReference type="OrthoDB" id="9803233at2"/>
<proteinExistence type="predicted"/>
<accession>A0A5M8QXV5</accession>
<dbReference type="PANTHER" id="PTHR13947">
    <property type="entry name" value="GNAT FAMILY N-ACETYLTRANSFERASE"/>
    <property type="match status" value="1"/>
</dbReference>
<dbReference type="PROSITE" id="PS51186">
    <property type="entry name" value="GNAT"/>
    <property type="match status" value="1"/>
</dbReference>
<dbReference type="EMBL" id="VBSN01000024">
    <property type="protein sequence ID" value="KAA6441029.1"/>
    <property type="molecule type" value="Genomic_DNA"/>
</dbReference>
<dbReference type="SUPFAM" id="SSF55729">
    <property type="entry name" value="Acyl-CoA N-acyltransferases (Nat)"/>
    <property type="match status" value="1"/>
</dbReference>
<evidence type="ECO:0000256" key="1">
    <source>
        <dbReference type="ARBA" id="ARBA00022679"/>
    </source>
</evidence>
<dbReference type="AlphaFoldDB" id="A0A5M8QXV5"/>
<protein>
    <submittedName>
        <fullName evidence="3">GNAT family N-acetyltransferase</fullName>
    </submittedName>
</protein>
<dbReference type="CDD" id="cd04301">
    <property type="entry name" value="NAT_SF"/>
    <property type="match status" value="1"/>
</dbReference>
<dbReference type="GO" id="GO:0008080">
    <property type="term" value="F:N-acetyltransferase activity"/>
    <property type="evidence" value="ECO:0007669"/>
    <property type="project" value="InterPro"/>
</dbReference>
<reference evidence="3 4" key="1">
    <citation type="submission" date="2019-05" db="EMBL/GenBank/DDBJ databases">
        <authorList>
            <person name="Qu J.-H."/>
        </authorList>
    </citation>
    <scope>NUCLEOTIDE SEQUENCE [LARGE SCALE GENOMIC DNA]</scope>
    <source>
        <strain evidence="3 4">NS28</strain>
    </source>
</reference>
<comment type="caution">
    <text evidence="3">The sequence shown here is derived from an EMBL/GenBank/DDBJ whole genome shotgun (WGS) entry which is preliminary data.</text>
</comment>
<dbReference type="RefSeq" id="WP_139010870.1">
    <property type="nucleotide sequence ID" value="NZ_VBSN01000024.1"/>
</dbReference>
<keyword evidence="4" id="KW-1185">Reference proteome</keyword>
<evidence type="ECO:0000259" key="2">
    <source>
        <dbReference type="PROSITE" id="PS51186"/>
    </source>
</evidence>
<evidence type="ECO:0000313" key="3">
    <source>
        <dbReference type="EMBL" id="KAA6441029.1"/>
    </source>
</evidence>
<dbReference type="InterPro" id="IPR000182">
    <property type="entry name" value="GNAT_dom"/>
</dbReference>